<keyword evidence="3" id="KW-1185">Reference proteome</keyword>
<evidence type="ECO:0000313" key="2">
    <source>
        <dbReference type="EMBL" id="RYO73610.1"/>
    </source>
</evidence>
<proteinExistence type="predicted"/>
<accession>A0ABY0GQM0</accession>
<reference evidence="2 3" key="1">
    <citation type="submission" date="2018-06" db="EMBL/GenBank/DDBJ databases">
        <title>Complete Genomes of Monosporascus.</title>
        <authorList>
            <person name="Robinson A.J."/>
            <person name="Natvig D.O."/>
        </authorList>
    </citation>
    <scope>NUCLEOTIDE SEQUENCE [LARGE SCALE GENOMIC DNA]</scope>
    <source>
        <strain evidence="2 3">CBS 609.92</strain>
    </source>
</reference>
<sequence length="394" mass="44311">MDLYQHNGMNVATFKSQSDLSRLHPCQHHHSQHHQSRNHDHDRKGRLRRSQSLDSASLQLKRHHRTLEVLQDAWAISSYHLSRHALHCTKTRQHAEIRAFVSAMQAYDQVLQDLRFAFPCTFLPPAGMQRRHQATTALHSTLPPRHHSLVIASLQSALAALAHASWRIETYASLGDASARCLEMRSRSDEGSFSAELGRWVNHVQRDAEVRCQRFERAHVGRGRISGPAGVLEREIAFLSVFLAELDGADDEMDGYGDKGGKDSKRRSRRGRGSLRKAEGKDSTKKKRKKTTGAATKMCGALRQSKGIWRTHLRLPFENSTVRAGPGNPLLLDLAYHCFKLLDALHPASTPKTARWMLDKVLAGKPGESSGRALLRHKVETMALLHSRDRMGVT</sequence>
<dbReference type="EMBL" id="QJNS01000753">
    <property type="protein sequence ID" value="RYO73610.1"/>
    <property type="molecule type" value="Genomic_DNA"/>
</dbReference>
<evidence type="ECO:0000313" key="3">
    <source>
        <dbReference type="Proteomes" id="UP000294003"/>
    </source>
</evidence>
<feature type="region of interest" description="Disordered" evidence="1">
    <location>
        <begin position="253"/>
        <end position="295"/>
    </location>
</feature>
<feature type="region of interest" description="Disordered" evidence="1">
    <location>
        <begin position="20"/>
        <end position="58"/>
    </location>
</feature>
<dbReference type="Proteomes" id="UP000294003">
    <property type="component" value="Unassembled WGS sequence"/>
</dbReference>
<feature type="compositionally biased region" description="Basic residues" evidence="1">
    <location>
        <begin position="25"/>
        <end position="36"/>
    </location>
</feature>
<protein>
    <submittedName>
        <fullName evidence="2">Uncharacterized protein</fullName>
    </submittedName>
</protein>
<organism evidence="2 3">
    <name type="scientific">Monosporascus cannonballus</name>
    <dbReference type="NCBI Taxonomy" id="155416"/>
    <lineage>
        <taxon>Eukaryota</taxon>
        <taxon>Fungi</taxon>
        <taxon>Dikarya</taxon>
        <taxon>Ascomycota</taxon>
        <taxon>Pezizomycotina</taxon>
        <taxon>Sordariomycetes</taxon>
        <taxon>Xylariomycetidae</taxon>
        <taxon>Xylariales</taxon>
        <taxon>Xylariales incertae sedis</taxon>
        <taxon>Monosporascus</taxon>
    </lineage>
</organism>
<evidence type="ECO:0000256" key="1">
    <source>
        <dbReference type="SAM" id="MobiDB-lite"/>
    </source>
</evidence>
<feature type="compositionally biased region" description="Basic residues" evidence="1">
    <location>
        <begin position="264"/>
        <end position="275"/>
    </location>
</feature>
<comment type="caution">
    <text evidence="2">The sequence shown here is derived from an EMBL/GenBank/DDBJ whole genome shotgun (WGS) entry which is preliminary data.</text>
</comment>
<gene>
    <name evidence="2" type="ORF">DL762_010448</name>
</gene>
<name>A0ABY0GQM0_9PEZI</name>